<feature type="compositionally biased region" description="Acidic residues" evidence="5">
    <location>
        <begin position="452"/>
        <end position="463"/>
    </location>
</feature>
<gene>
    <name evidence="7" type="ORF">IWZ03DRAFT_156373</name>
</gene>
<dbReference type="InterPro" id="IPR000547">
    <property type="entry name" value="Clathrin_H-chain/VPS_repeat"/>
</dbReference>
<evidence type="ECO:0000313" key="7">
    <source>
        <dbReference type="EMBL" id="KAK7518774.1"/>
    </source>
</evidence>
<feature type="domain" description="CNH" evidence="6">
    <location>
        <begin position="18"/>
        <end position="343"/>
    </location>
</feature>
<evidence type="ECO:0000259" key="6">
    <source>
        <dbReference type="PROSITE" id="PS50219"/>
    </source>
</evidence>
<evidence type="ECO:0000256" key="2">
    <source>
        <dbReference type="ARBA" id="ARBA00023136"/>
    </source>
</evidence>
<protein>
    <submittedName>
        <fullName evidence="7">Vacuolar sorting protein 39 domain 2-domain-containing protein</fullName>
    </submittedName>
</protein>
<evidence type="ECO:0000256" key="3">
    <source>
        <dbReference type="ARBA" id="ARBA00038201"/>
    </source>
</evidence>
<feature type="region of interest" description="Disordered" evidence="5">
    <location>
        <begin position="452"/>
        <end position="481"/>
    </location>
</feature>
<comment type="subcellular location">
    <subcellularLocation>
        <location evidence="1">Endomembrane system</location>
        <topology evidence="1">Peripheral membrane protein</topology>
    </subcellularLocation>
</comment>
<name>A0ABR1KPC6_9PEZI</name>
<proteinExistence type="inferred from homology"/>
<dbReference type="SUPFAM" id="SSF50978">
    <property type="entry name" value="WD40 repeat-like"/>
    <property type="match status" value="1"/>
</dbReference>
<dbReference type="PANTHER" id="PTHR12894:SF49">
    <property type="entry name" value="VAM6_VPS39-LIKE PROTEIN"/>
    <property type="match status" value="1"/>
</dbReference>
<evidence type="ECO:0000256" key="4">
    <source>
        <dbReference type="PROSITE-ProRule" id="PRU01006"/>
    </source>
</evidence>
<dbReference type="InterPro" id="IPR019452">
    <property type="entry name" value="VPS39/TGF_beta_rcpt-assoc_1"/>
</dbReference>
<dbReference type="InterPro" id="IPR019453">
    <property type="entry name" value="VPS39/TGFA1_Znf"/>
</dbReference>
<dbReference type="Proteomes" id="UP001363622">
    <property type="component" value="Unassembled WGS sequence"/>
</dbReference>
<comment type="similarity">
    <text evidence="3">Belongs to the VAM6/VPS39 family.</text>
</comment>
<dbReference type="InterPro" id="IPR001180">
    <property type="entry name" value="CNH_dom"/>
</dbReference>
<evidence type="ECO:0000313" key="8">
    <source>
        <dbReference type="Proteomes" id="UP001363622"/>
    </source>
</evidence>
<sequence length="1116" mass="124264">MLSAFTARPIVELKQRDKSRIESILAYGDRLLVGLNTGILRIYRINEVNDEPEPNTSTESTEDTEDVTPKSKQRPADLLREVEKFARRPIQQLAIIKEANILVSLSDNYVSIHDLQTYELQERLEKTKGATCFAVISNIVKDPETGIPSIVSRLAVAVKRRIILWSWQDMELSSETAELTLIAAVKSLTWATGTKIVAGMDPGFVLVDIESQDVADIVKPGALSDANGQQGARFGAVGSSSMGYMGMGSWVPKPMATKLGDGEMLLAKDVNSLFIDTNGKALEKRQIPWTSAPEALGYSYPYMLALQHPSKGALEVRNPDTLNLLQIVQVPNASFMHVPQPNISLAHAGKGFLVASDRCIWRMGALHYEAQIDALVAQNRFDEAVSLLNMLEDTLLKDKQGRIRDIQIRKARNLFEQRRYRDAMDLFSDAVAPPEKVIALFPKLIAGEISSIEESECEPETDEEGGKTDEENAAAEKNATNANSITRAMFGRLVSEQKKDSDAASVRSVKVENDVSSARGKKVAERNVDGQDKPLQGKDLTLAVTALFGFLAQTRAQLQKFINYDGTLKTPLPPKDERPEDYRPPFAPFILLPEDTNEEIDWAGRLHKVARITDTTLFRAYMFARPGMAGPLFRLDNFCEPNVVREKLYESGRYTDLIDFLHGKKMHHEALEILQKFGKGEAEEEVPTALQGPQRTISYLQQLPPDLIDLILEYAEWPIREDPENGMEIFLADTENAETLPRDRVLEFLQKIDHNLAIRYLEHIIHELNDQTPEFHQRLIDEYLDRLKTSNPDTADKDGYHDKWREKVESFLRSSNQYNKARVFRALPQDERHFFEARAIVLSKMGQHKQALQIYVFQVKDYEKAEDYCNHVYLSSITNPAAKTSRATGKPSAFLHQDPEDAEPSIYHTLLSLYLTPPPPQTPNFEPALSLLSRHGARLPASSTLDLIPPSLPIADLESYFRGRIRSANSVRNSERIVAQLRAVEKLSVEKDLLLGTGSVDRVGGRNRRVVVGEDRHCSVCGKRFGNSAIRVYPDDVVVHYGCFTRGMQATVGSPAGGAASSWGTSRAAAGVVGSASPDGWTGLGAGMAALRRGKSPTLAGPEPKIGVQRWDTWAG</sequence>
<keyword evidence="2" id="KW-0472">Membrane</keyword>
<dbReference type="EMBL" id="JBBPHU010000004">
    <property type="protein sequence ID" value="KAK7518774.1"/>
    <property type="molecule type" value="Genomic_DNA"/>
</dbReference>
<keyword evidence="8" id="KW-1185">Reference proteome</keyword>
<dbReference type="PROSITE" id="PS50236">
    <property type="entry name" value="CHCR"/>
    <property type="match status" value="1"/>
</dbReference>
<dbReference type="PROSITE" id="PS50219">
    <property type="entry name" value="CNH"/>
    <property type="match status" value="1"/>
</dbReference>
<dbReference type="Pfam" id="PF10367">
    <property type="entry name" value="zf-Vps39_C"/>
    <property type="match status" value="1"/>
</dbReference>
<dbReference type="Pfam" id="PF00780">
    <property type="entry name" value="CNH"/>
    <property type="match status" value="1"/>
</dbReference>
<comment type="caution">
    <text evidence="7">The sequence shown here is derived from an EMBL/GenBank/DDBJ whole genome shotgun (WGS) entry which is preliminary data.</text>
</comment>
<organism evidence="7 8">
    <name type="scientific">Phyllosticta citriasiana</name>
    <dbReference type="NCBI Taxonomy" id="595635"/>
    <lineage>
        <taxon>Eukaryota</taxon>
        <taxon>Fungi</taxon>
        <taxon>Dikarya</taxon>
        <taxon>Ascomycota</taxon>
        <taxon>Pezizomycotina</taxon>
        <taxon>Dothideomycetes</taxon>
        <taxon>Dothideomycetes incertae sedis</taxon>
        <taxon>Botryosphaeriales</taxon>
        <taxon>Phyllostictaceae</taxon>
        <taxon>Phyllosticta</taxon>
    </lineage>
</organism>
<dbReference type="InterPro" id="IPR036322">
    <property type="entry name" value="WD40_repeat_dom_sf"/>
</dbReference>
<evidence type="ECO:0000256" key="1">
    <source>
        <dbReference type="ARBA" id="ARBA00004184"/>
    </source>
</evidence>
<feature type="region of interest" description="Disordered" evidence="5">
    <location>
        <begin position="50"/>
        <end position="73"/>
    </location>
</feature>
<dbReference type="PANTHER" id="PTHR12894">
    <property type="entry name" value="CNH DOMAIN CONTAINING"/>
    <property type="match status" value="1"/>
</dbReference>
<evidence type="ECO:0000256" key="5">
    <source>
        <dbReference type="SAM" id="MobiDB-lite"/>
    </source>
</evidence>
<feature type="repeat" description="CHCR" evidence="4">
    <location>
        <begin position="730"/>
        <end position="901"/>
    </location>
</feature>
<dbReference type="Pfam" id="PF10366">
    <property type="entry name" value="Vps39_1"/>
    <property type="match status" value="1"/>
</dbReference>
<dbReference type="InterPro" id="IPR032914">
    <property type="entry name" value="Vam6/VPS39/TRAP1"/>
</dbReference>
<reference evidence="7 8" key="1">
    <citation type="submission" date="2024-04" db="EMBL/GenBank/DDBJ databases">
        <title>Phyllosticta paracitricarpa is synonymous to the EU quarantine fungus P. citricarpa based on phylogenomic analyses.</title>
        <authorList>
            <consortium name="Lawrence Berkeley National Laboratory"/>
            <person name="Van Ingen-Buijs V.A."/>
            <person name="Van Westerhoven A.C."/>
            <person name="Haridas S."/>
            <person name="Skiadas P."/>
            <person name="Martin F."/>
            <person name="Groenewald J.Z."/>
            <person name="Crous P.W."/>
            <person name="Seidl M.F."/>
        </authorList>
    </citation>
    <scope>NUCLEOTIDE SEQUENCE [LARGE SCALE GENOMIC DNA]</scope>
    <source>
        <strain evidence="7 8">CBS 123371</strain>
    </source>
</reference>
<accession>A0ABR1KPC6</accession>